<keyword evidence="3" id="KW-0804">Transcription</keyword>
<dbReference type="InterPro" id="IPR028082">
    <property type="entry name" value="Peripla_BP_I"/>
</dbReference>
<keyword evidence="6" id="KW-1185">Reference proteome</keyword>
<evidence type="ECO:0000313" key="6">
    <source>
        <dbReference type="Proteomes" id="UP000565286"/>
    </source>
</evidence>
<evidence type="ECO:0000256" key="1">
    <source>
        <dbReference type="ARBA" id="ARBA00023015"/>
    </source>
</evidence>
<dbReference type="InterPro" id="IPR010982">
    <property type="entry name" value="Lambda_DNA-bd_dom_sf"/>
</dbReference>
<dbReference type="Gene3D" id="3.40.50.2300">
    <property type="match status" value="2"/>
</dbReference>
<dbReference type="CDD" id="cd01392">
    <property type="entry name" value="HTH_LacI"/>
    <property type="match status" value="1"/>
</dbReference>
<dbReference type="EMBL" id="JACIDV010000001">
    <property type="protein sequence ID" value="MBB3944267.1"/>
    <property type="molecule type" value="Genomic_DNA"/>
</dbReference>
<name>A0A7W6C6X0_9HYPH</name>
<feature type="domain" description="HTH lacI-type" evidence="4">
    <location>
        <begin position="12"/>
        <end position="66"/>
    </location>
</feature>
<gene>
    <name evidence="5" type="ORF">GGQ73_000190</name>
</gene>
<comment type="caution">
    <text evidence="5">The sequence shown here is derived from an EMBL/GenBank/DDBJ whole genome shotgun (WGS) entry which is preliminary data.</text>
</comment>
<dbReference type="CDD" id="cd06278">
    <property type="entry name" value="PBP1_LacI-like"/>
    <property type="match status" value="1"/>
</dbReference>
<keyword evidence="1" id="KW-0805">Transcription regulation</keyword>
<dbReference type="Gene3D" id="1.10.260.40">
    <property type="entry name" value="lambda repressor-like DNA-binding domains"/>
    <property type="match status" value="1"/>
</dbReference>
<dbReference type="Proteomes" id="UP000565286">
    <property type="component" value="Unassembled WGS sequence"/>
</dbReference>
<keyword evidence="2 5" id="KW-0238">DNA-binding</keyword>
<dbReference type="Pfam" id="PF13377">
    <property type="entry name" value="Peripla_BP_3"/>
    <property type="match status" value="1"/>
</dbReference>
<dbReference type="SMART" id="SM00354">
    <property type="entry name" value="HTH_LACI"/>
    <property type="match status" value="1"/>
</dbReference>
<evidence type="ECO:0000313" key="5">
    <source>
        <dbReference type="EMBL" id="MBB3944267.1"/>
    </source>
</evidence>
<dbReference type="GO" id="GO:0003700">
    <property type="term" value="F:DNA-binding transcription factor activity"/>
    <property type="evidence" value="ECO:0007669"/>
    <property type="project" value="TreeGrafter"/>
</dbReference>
<organism evidence="5 6">
    <name type="scientific">Rhizobium skierniewicense</name>
    <dbReference type="NCBI Taxonomy" id="984260"/>
    <lineage>
        <taxon>Bacteria</taxon>
        <taxon>Pseudomonadati</taxon>
        <taxon>Pseudomonadota</taxon>
        <taxon>Alphaproteobacteria</taxon>
        <taxon>Hyphomicrobiales</taxon>
        <taxon>Rhizobiaceae</taxon>
        <taxon>Rhizobium/Agrobacterium group</taxon>
        <taxon>Rhizobium</taxon>
    </lineage>
</organism>
<protein>
    <submittedName>
        <fullName evidence="5">DNA-binding LacI/PurR family transcriptional regulator</fullName>
    </submittedName>
</protein>
<dbReference type="PANTHER" id="PTHR30146">
    <property type="entry name" value="LACI-RELATED TRANSCRIPTIONAL REPRESSOR"/>
    <property type="match status" value="1"/>
</dbReference>
<proteinExistence type="predicted"/>
<dbReference type="InterPro" id="IPR046335">
    <property type="entry name" value="LacI/GalR-like_sensor"/>
</dbReference>
<dbReference type="SUPFAM" id="SSF47413">
    <property type="entry name" value="lambda repressor-like DNA-binding domains"/>
    <property type="match status" value="1"/>
</dbReference>
<dbReference type="AlphaFoldDB" id="A0A7W6C6X0"/>
<dbReference type="GO" id="GO:0000976">
    <property type="term" value="F:transcription cis-regulatory region binding"/>
    <property type="evidence" value="ECO:0007669"/>
    <property type="project" value="TreeGrafter"/>
</dbReference>
<evidence type="ECO:0000259" key="4">
    <source>
        <dbReference type="PROSITE" id="PS50932"/>
    </source>
</evidence>
<dbReference type="Pfam" id="PF00356">
    <property type="entry name" value="LacI"/>
    <property type="match status" value="1"/>
</dbReference>
<evidence type="ECO:0000256" key="2">
    <source>
        <dbReference type="ARBA" id="ARBA00023125"/>
    </source>
</evidence>
<sequence>MTDDGTTPFANITADDVAEEAGVSRWTVNRAFRKDASISAKSLEKVHAAATRLGYVPDLRAASLSSDRSNLVALLIDDFANPHKLVMMERLTRILRREGFDILLINTLNREDASRALLNASQRRVDAVILIGLQFDDEVLETALHARRFRKLIIFARTSRNPNTISIAVDDVDAMKKIADYVREQGYRRPMFVAGPSTSSAHLLRKETFMDYWGQHFGYQPETIEVTAYDPALASRVVEVALSGREPTSRPDILVCENDALAIGAIDVIRHKLGLRIPEDIAITGFDDVPQADNPNYSLTTYRQPLTEMVEYLVKVLANPDRTDLDRLFAGTLIQRGSAKAR</sequence>
<reference evidence="5 6" key="1">
    <citation type="submission" date="2020-08" db="EMBL/GenBank/DDBJ databases">
        <title>Genomic Encyclopedia of Type Strains, Phase IV (KMG-IV): sequencing the most valuable type-strain genomes for metagenomic binning, comparative biology and taxonomic classification.</title>
        <authorList>
            <person name="Goeker M."/>
        </authorList>
    </citation>
    <scope>NUCLEOTIDE SEQUENCE [LARGE SCALE GENOMIC DNA]</scope>
    <source>
        <strain evidence="5 6">DSM 26438</strain>
    </source>
</reference>
<dbReference type="InterPro" id="IPR000843">
    <property type="entry name" value="HTH_LacI"/>
</dbReference>
<accession>A0A7W6C6X0</accession>
<evidence type="ECO:0000256" key="3">
    <source>
        <dbReference type="ARBA" id="ARBA00023163"/>
    </source>
</evidence>
<dbReference type="PANTHER" id="PTHR30146:SF109">
    <property type="entry name" value="HTH-TYPE TRANSCRIPTIONAL REGULATOR GALS"/>
    <property type="match status" value="1"/>
</dbReference>
<dbReference type="RefSeq" id="WP_183893237.1">
    <property type="nucleotide sequence ID" value="NZ_JACIDV010000001.1"/>
</dbReference>
<dbReference type="SUPFAM" id="SSF53822">
    <property type="entry name" value="Periplasmic binding protein-like I"/>
    <property type="match status" value="1"/>
</dbReference>
<dbReference type="PROSITE" id="PS50932">
    <property type="entry name" value="HTH_LACI_2"/>
    <property type="match status" value="1"/>
</dbReference>